<dbReference type="GO" id="GO:0055085">
    <property type="term" value="P:transmembrane transport"/>
    <property type="evidence" value="ECO:0007669"/>
    <property type="project" value="InterPro"/>
</dbReference>
<accession>A0A6J7NW81</accession>
<feature type="transmembrane region" description="Helical" evidence="6">
    <location>
        <begin position="171"/>
        <end position="193"/>
    </location>
</feature>
<sequence>MLPLPWPFDRDYMQYALLAGLVVGACAPLVGGFLVQRRMSLLGDGIGHVAFAGVAAGLLLNIWPVWTALAAAVIAALGIEWLRARGQTSGDLALALFFYGGIAAGAVIASRASAVGKPANVLPFLFGSILTVTPGDAIAVCVIGVAIVATVLIAGRAMLAVVMDEESARVAGLPVDALSAALAVLTAVTVVAAMRVVGLLLVAALLVLPIATARLLAKSFRGTLIFGSAVGVIAVVLGLAAARLWGLAPGGSIVLVAVLAFAVVSAVRPMRTPPPSAHDH</sequence>
<protein>
    <submittedName>
        <fullName evidence="7">Unannotated protein</fullName>
    </submittedName>
</protein>
<feature type="transmembrane region" description="Helical" evidence="6">
    <location>
        <begin position="12"/>
        <end position="34"/>
    </location>
</feature>
<feature type="transmembrane region" description="Helical" evidence="6">
    <location>
        <begin position="137"/>
        <end position="159"/>
    </location>
</feature>
<feature type="transmembrane region" description="Helical" evidence="6">
    <location>
        <begin position="199"/>
        <end position="217"/>
    </location>
</feature>
<evidence type="ECO:0000256" key="4">
    <source>
        <dbReference type="ARBA" id="ARBA00022989"/>
    </source>
</evidence>
<proteinExistence type="inferred from homology"/>
<dbReference type="InterPro" id="IPR001626">
    <property type="entry name" value="ABC_TroCD"/>
</dbReference>
<comment type="similarity">
    <text evidence="2">Belongs to the ABC-3 integral membrane protein family.</text>
</comment>
<organism evidence="7">
    <name type="scientific">freshwater metagenome</name>
    <dbReference type="NCBI Taxonomy" id="449393"/>
    <lineage>
        <taxon>unclassified sequences</taxon>
        <taxon>metagenomes</taxon>
        <taxon>ecological metagenomes</taxon>
    </lineage>
</organism>
<evidence type="ECO:0000256" key="6">
    <source>
        <dbReference type="SAM" id="Phobius"/>
    </source>
</evidence>
<dbReference type="GO" id="GO:0043190">
    <property type="term" value="C:ATP-binding cassette (ABC) transporter complex"/>
    <property type="evidence" value="ECO:0007669"/>
    <property type="project" value="InterPro"/>
</dbReference>
<name>A0A6J7NW81_9ZZZZ</name>
<evidence type="ECO:0000256" key="1">
    <source>
        <dbReference type="ARBA" id="ARBA00004141"/>
    </source>
</evidence>
<comment type="subcellular location">
    <subcellularLocation>
        <location evidence="1">Membrane</location>
        <topology evidence="1">Multi-pass membrane protein</topology>
    </subcellularLocation>
</comment>
<evidence type="ECO:0000313" key="7">
    <source>
        <dbReference type="EMBL" id="CAB4995069.1"/>
    </source>
</evidence>
<keyword evidence="3 6" id="KW-0812">Transmembrane</keyword>
<reference evidence="7" key="1">
    <citation type="submission" date="2020-05" db="EMBL/GenBank/DDBJ databases">
        <authorList>
            <person name="Chiriac C."/>
            <person name="Salcher M."/>
            <person name="Ghai R."/>
            <person name="Kavagutti S V."/>
        </authorList>
    </citation>
    <scope>NUCLEOTIDE SEQUENCE</scope>
</reference>
<dbReference type="Gene3D" id="1.10.3470.10">
    <property type="entry name" value="ABC transporter involved in vitamin B12 uptake, BtuC"/>
    <property type="match status" value="1"/>
</dbReference>
<dbReference type="PANTHER" id="PTHR30477">
    <property type="entry name" value="ABC-TRANSPORTER METAL-BINDING PROTEIN"/>
    <property type="match status" value="1"/>
</dbReference>
<dbReference type="AlphaFoldDB" id="A0A6J7NW81"/>
<evidence type="ECO:0000256" key="2">
    <source>
        <dbReference type="ARBA" id="ARBA00008034"/>
    </source>
</evidence>
<keyword evidence="5 6" id="KW-0472">Membrane</keyword>
<dbReference type="GO" id="GO:0010043">
    <property type="term" value="P:response to zinc ion"/>
    <property type="evidence" value="ECO:0007669"/>
    <property type="project" value="TreeGrafter"/>
</dbReference>
<dbReference type="PANTHER" id="PTHR30477:SF0">
    <property type="entry name" value="METAL TRANSPORT SYSTEM MEMBRANE PROTEIN TM_0125-RELATED"/>
    <property type="match status" value="1"/>
</dbReference>
<evidence type="ECO:0000256" key="3">
    <source>
        <dbReference type="ARBA" id="ARBA00022692"/>
    </source>
</evidence>
<evidence type="ECO:0000256" key="5">
    <source>
        <dbReference type="ARBA" id="ARBA00023136"/>
    </source>
</evidence>
<gene>
    <name evidence="7" type="ORF">UFOPK3974_01160</name>
</gene>
<feature type="transmembrane region" description="Helical" evidence="6">
    <location>
        <begin position="224"/>
        <end position="242"/>
    </location>
</feature>
<dbReference type="InterPro" id="IPR037294">
    <property type="entry name" value="ABC_BtuC-like"/>
</dbReference>
<feature type="transmembrane region" description="Helical" evidence="6">
    <location>
        <begin position="94"/>
        <end position="114"/>
    </location>
</feature>
<keyword evidence="4 6" id="KW-1133">Transmembrane helix</keyword>
<dbReference type="EMBL" id="CAFBOR010000173">
    <property type="protein sequence ID" value="CAB4995069.1"/>
    <property type="molecule type" value="Genomic_DNA"/>
</dbReference>
<feature type="transmembrane region" description="Helical" evidence="6">
    <location>
        <begin position="65"/>
        <end position="82"/>
    </location>
</feature>
<feature type="transmembrane region" description="Helical" evidence="6">
    <location>
        <begin position="41"/>
        <end position="59"/>
    </location>
</feature>
<dbReference type="SUPFAM" id="SSF81345">
    <property type="entry name" value="ABC transporter involved in vitamin B12 uptake, BtuC"/>
    <property type="match status" value="1"/>
</dbReference>
<feature type="transmembrane region" description="Helical" evidence="6">
    <location>
        <begin position="248"/>
        <end position="267"/>
    </location>
</feature>
<dbReference type="Pfam" id="PF00950">
    <property type="entry name" value="ABC-3"/>
    <property type="match status" value="1"/>
</dbReference>